<accession>A0ACC4ZUM0</accession>
<keyword evidence="2" id="KW-1185">Reference proteome</keyword>
<comment type="caution">
    <text evidence="1">The sequence shown here is derived from an EMBL/GenBank/DDBJ whole genome shotgun (WGS) entry which is preliminary data.</text>
</comment>
<reference evidence="1 2" key="1">
    <citation type="journal article" date="2016" name="Front. Microbiol.">
        <title>Genomic Resource of Rice Seed Associated Bacteria.</title>
        <authorList>
            <person name="Midha S."/>
            <person name="Bansal K."/>
            <person name="Sharma S."/>
            <person name="Kumar N."/>
            <person name="Patil P.P."/>
            <person name="Chaudhry V."/>
            <person name="Patil P.B."/>
        </authorList>
    </citation>
    <scope>NUCLEOTIDE SEQUENCE [LARGE SCALE GENOMIC DNA]</scope>
    <source>
        <strain evidence="1 2">NS115</strain>
    </source>
</reference>
<protein>
    <submittedName>
        <fullName evidence="1">RNA polymerase sigma factor</fullName>
    </submittedName>
</protein>
<evidence type="ECO:0000313" key="1">
    <source>
        <dbReference type="EMBL" id="KTS82191.1"/>
    </source>
</evidence>
<dbReference type="Proteomes" id="UP000074866">
    <property type="component" value="Unassembled WGS sequence"/>
</dbReference>
<organism evidence="1 2">
    <name type="scientific">Paenibacillus jamilae</name>
    <dbReference type="NCBI Taxonomy" id="114136"/>
    <lineage>
        <taxon>Bacteria</taxon>
        <taxon>Bacillati</taxon>
        <taxon>Bacillota</taxon>
        <taxon>Bacilli</taxon>
        <taxon>Bacillales</taxon>
        <taxon>Paenibacillaceae</taxon>
        <taxon>Paenibacillus</taxon>
    </lineage>
</organism>
<proteinExistence type="predicted"/>
<name>A0ACC4ZUM0_9BACL</name>
<evidence type="ECO:0000313" key="2">
    <source>
        <dbReference type="Proteomes" id="UP000074866"/>
    </source>
</evidence>
<dbReference type="EMBL" id="LDRX01000053">
    <property type="protein sequence ID" value="KTS82191.1"/>
    <property type="molecule type" value="Genomic_DNA"/>
</dbReference>
<sequence length="175" mass="20359">MEDKELAESACQGDEDAFFTLITRHNRRLYGIAYSYLRNEADALDMLQEATYRAWSQCSKLRDPAALIPWIIRILMNCCMEELKRQKRRRSQIPVLVTEGVAEMVSDSKLDMQQALSRLKPKYRQALLLRYYDDMTVPEIAKVLGRSEGTIKTWLHQGLKQLRHKIHHGGEIQHG</sequence>
<gene>
    <name evidence="1" type="ORF">NS115_12635</name>
</gene>